<sequence length="250" mass="27956">MAFAGVGLHVIIALFFAVHAVRTGQNNYWLFILLAFPFLGSVVYAIAIYLPNSRLERGARQLVRQAAKSLDPTRELREAQAAFDYSATAQNEIRLAQALLEAGQPRQALQHFEASMKGPFANDLEIRWGAARAALDAEQPQTALQHLKVIAQTDINYRADEVGLLIAKAYAAQGDNAMARQSFEFLRVRSGSFEVLGEYAIWCTESGDWGTARRLQGELEKAQTHWSSHQRTLNRELLQRIQSAFAKHSQ</sequence>
<feature type="transmembrane region" description="Helical" evidence="1">
    <location>
        <begin position="30"/>
        <end position="50"/>
    </location>
</feature>
<dbReference type="EMBL" id="CP125947">
    <property type="protein sequence ID" value="WHS65333.1"/>
    <property type="molecule type" value="Genomic_DNA"/>
</dbReference>
<dbReference type="InterPro" id="IPR011990">
    <property type="entry name" value="TPR-like_helical_dom_sf"/>
</dbReference>
<keyword evidence="1" id="KW-0472">Membrane</keyword>
<dbReference type="PIRSF" id="PIRSF030959">
    <property type="entry name" value="UCP030959"/>
    <property type="match status" value="1"/>
</dbReference>
<keyword evidence="3" id="KW-1185">Reference proteome</keyword>
<protein>
    <submittedName>
        <fullName evidence="2">Tetratricopeptide repeat protein</fullName>
    </submittedName>
</protein>
<organism evidence="2 3">
    <name type="scientific">Comamonas resistens</name>
    <dbReference type="NCBI Taxonomy" id="3046670"/>
    <lineage>
        <taxon>Bacteria</taxon>
        <taxon>Pseudomonadati</taxon>
        <taxon>Pseudomonadota</taxon>
        <taxon>Betaproteobacteria</taxon>
        <taxon>Burkholderiales</taxon>
        <taxon>Comamonadaceae</taxon>
        <taxon>Comamonas</taxon>
    </lineage>
</organism>
<dbReference type="RefSeq" id="WP_283486435.1">
    <property type="nucleotide sequence ID" value="NZ_CP125947.1"/>
</dbReference>
<evidence type="ECO:0000313" key="2">
    <source>
        <dbReference type="EMBL" id="WHS65333.1"/>
    </source>
</evidence>
<name>A0ABY8SQV3_9BURK</name>
<dbReference type="InterPro" id="IPR014562">
    <property type="entry name" value="UCP030959_TPR_rpt-cont"/>
</dbReference>
<keyword evidence="1" id="KW-1133">Transmembrane helix</keyword>
<reference evidence="2 3" key="1">
    <citation type="submission" date="2023-05" db="EMBL/GenBank/DDBJ databases">
        <authorList>
            <person name="Yin Y."/>
            <person name="Lu Z."/>
        </authorList>
    </citation>
    <scope>NUCLEOTIDE SEQUENCE [LARGE SCALE GENOMIC DNA]</scope>
    <source>
        <strain evidence="2 3">ZM22</strain>
    </source>
</reference>
<dbReference type="SUPFAM" id="SSF48452">
    <property type="entry name" value="TPR-like"/>
    <property type="match status" value="1"/>
</dbReference>
<keyword evidence="1" id="KW-0812">Transmembrane</keyword>
<accession>A0ABY8SQV3</accession>
<dbReference type="Proteomes" id="UP001240697">
    <property type="component" value="Chromosome"/>
</dbReference>
<evidence type="ECO:0000256" key="1">
    <source>
        <dbReference type="SAM" id="Phobius"/>
    </source>
</evidence>
<gene>
    <name evidence="2" type="ORF">QMY55_23120</name>
</gene>
<evidence type="ECO:0000313" key="3">
    <source>
        <dbReference type="Proteomes" id="UP001240697"/>
    </source>
</evidence>
<proteinExistence type="predicted"/>
<dbReference type="Gene3D" id="1.25.40.10">
    <property type="entry name" value="Tetratricopeptide repeat domain"/>
    <property type="match status" value="1"/>
</dbReference>